<reference evidence="1 2" key="1">
    <citation type="submission" date="2019-04" db="EMBL/GenBank/DDBJ databases">
        <title>Bacillus sediminilitoris sp. nov., isolated from a tidal flat sediment on the East China Sea.</title>
        <authorList>
            <person name="Wei Y."/>
            <person name="Mao H."/>
            <person name="Fang J."/>
        </authorList>
    </citation>
    <scope>NUCLEOTIDE SEQUENCE [LARGE SCALE GENOMIC DNA]</scope>
    <source>
        <strain evidence="1 2">DSL-17</strain>
    </source>
</reference>
<name>A0A4V3WEE4_9BACI</name>
<dbReference type="RefSeq" id="WP_136358007.1">
    <property type="nucleotide sequence ID" value="NZ_CP046266.1"/>
</dbReference>
<evidence type="ECO:0000313" key="1">
    <source>
        <dbReference type="EMBL" id="THF75956.1"/>
    </source>
</evidence>
<dbReference type="OrthoDB" id="2876446at2"/>
<keyword evidence="2" id="KW-1185">Reference proteome</keyword>
<accession>A0A4V3WEE4</accession>
<proteinExistence type="predicted"/>
<gene>
    <name evidence="1" type="ORF">E6W99_22355</name>
</gene>
<protein>
    <submittedName>
        <fullName evidence="1">Uncharacterized protein</fullName>
    </submittedName>
</protein>
<dbReference type="AlphaFoldDB" id="A0A4V3WEE4"/>
<sequence>MNITEYIGKSDQEMIHFSFSLLKDIDHKISSKTFYYKNQVLRYINDCIDHFIHTLHVKCSLQNIYKAEIHHLIKRKLTDIYEKHHLLSCV</sequence>
<dbReference type="EMBL" id="SSNT01000023">
    <property type="protein sequence ID" value="THF75956.1"/>
    <property type="molecule type" value="Genomic_DNA"/>
</dbReference>
<evidence type="ECO:0000313" key="2">
    <source>
        <dbReference type="Proteomes" id="UP000310334"/>
    </source>
</evidence>
<dbReference type="Proteomes" id="UP000310334">
    <property type="component" value="Unassembled WGS sequence"/>
</dbReference>
<comment type="caution">
    <text evidence="1">The sequence shown here is derived from an EMBL/GenBank/DDBJ whole genome shotgun (WGS) entry which is preliminary data.</text>
</comment>
<organism evidence="1 2">
    <name type="scientific">Metabacillus sediminilitoris</name>
    <dbReference type="NCBI Taxonomy" id="2567941"/>
    <lineage>
        <taxon>Bacteria</taxon>
        <taxon>Bacillati</taxon>
        <taxon>Bacillota</taxon>
        <taxon>Bacilli</taxon>
        <taxon>Bacillales</taxon>
        <taxon>Bacillaceae</taxon>
        <taxon>Metabacillus</taxon>
    </lineage>
</organism>